<evidence type="ECO:0000313" key="2">
    <source>
        <dbReference type="Proteomes" id="UP001211065"/>
    </source>
</evidence>
<dbReference type="SUPFAM" id="SSF52540">
    <property type="entry name" value="P-loop containing nucleoside triphosphate hydrolases"/>
    <property type="match status" value="1"/>
</dbReference>
<reference evidence="1" key="1">
    <citation type="submission" date="2020-05" db="EMBL/GenBank/DDBJ databases">
        <title>Phylogenomic resolution of chytrid fungi.</title>
        <authorList>
            <person name="Stajich J.E."/>
            <person name="Amses K."/>
            <person name="Simmons R."/>
            <person name="Seto K."/>
            <person name="Myers J."/>
            <person name="Bonds A."/>
            <person name="Quandt C.A."/>
            <person name="Barry K."/>
            <person name="Liu P."/>
            <person name="Grigoriev I."/>
            <person name="Longcore J.E."/>
            <person name="James T.Y."/>
        </authorList>
    </citation>
    <scope>NUCLEOTIDE SEQUENCE</scope>
    <source>
        <strain evidence="1">JEL0476</strain>
    </source>
</reference>
<dbReference type="AlphaFoldDB" id="A0AAD5U0A8"/>
<evidence type="ECO:0000313" key="1">
    <source>
        <dbReference type="EMBL" id="KAJ3219739.1"/>
    </source>
</evidence>
<gene>
    <name evidence="1" type="ORF">HK099_004579</name>
</gene>
<accession>A0AAD5U0A8</accession>
<sequence length="501" mass="56860">MIVKKLKLSNNRSSSSILKAHPDKKFMFYDDWPHSSELDHLLGERMLVIKTMCLFDKCLVKYRNSLYIFVPSEGSWVFSFSEVGIQYLCTRLDMTNVTVNGAIAIAPYLKYAYKIVDDVKPVPRSICISSYRLKVFDSKGELLLSRVNDLVDCHPRLPLRVKGFCCSPAINSNIIASKIVYEEKCEIYGILLNVLDDDALKVLIWTIGNGLIDPVSNSKLIYFRGDGGDGKTSLIEILESVLDGCIVPLTKDYVCLDKQLDNVDLARAASSRFVSCSEVTTNDGKINEKFWKMMTGGDLIASSFGDVRLRCTVFLASNVIWYKYNAISMKWFTRRTIVLPMKRLDRKATPPKAQYTSIEKSTFLFNCIHYRLVHKSIPITIKYALMTILGSGYTKIERCIQFVECSDFLDCYAAMICISILCLIDCETLVSLVEVMSKELVYKTDSNELFIKNIALTSESYPMGVNYTANVLAKEYMLDPMNEMNKDIELHELSDLEDDNS</sequence>
<dbReference type="Proteomes" id="UP001211065">
    <property type="component" value="Unassembled WGS sequence"/>
</dbReference>
<organism evidence="1 2">
    <name type="scientific">Clydaea vesicula</name>
    <dbReference type="NCBI Taxonomy" id="447962"/>
    <lineage>
        <taxon>Eukaryota</taxon>
        <taxon>Fungi</taxon>
        <taxon>Fungi incertae sedis</taxon>
        <taxon>Chytridiomycota</taxon>
        <taxon>Chytridiomycota incertae sedis</taxon>
        <taxon>Chytridiomycetes</taxon>
        <taxon>Lobulomycetales</taxon>
        <taxon>Lobulomycetaceae</taxon>
        <taxon>Clydaea</taxon>
    </lineage>
</organism>
<name>A0AAD5U0A8_9FUNG</name>
<comment type="caution">
    <text evidence="1">The sequence shown here is derived from an EMBL/GenBank/DDBJ whole genome shotgun (WGS) entry which is preliminary data.</text>
</comment>
<protein>
    <recommendedName>
        <fullName evidence="3">SF3 helicase domain-containing protein</fullName>
    </recommendedName>
</protein>
<dbReference type="Gene3D" id="3.40.50.300">
    <property type="entry name" value="P-loop containing nucleotide triphosphate hydrolases"/>
    <property type="match status" value="1"/>
</dbReference>
<proteinExistence type="predicted"/>
<evidence type="ECO:0008006" key="3">
    <source>
        <dbReference type="Google" id="ProtNLM"/>
    </source>
</evidence>
<dbReference type="EMBL" id="JADGJW010000328">
    <property type="protein sequence ID" value="KAJ3219739.1"/>
    <property type="molecule type" value="Genomic_DNA"/>
</dbReference>
<keyword evidence="2" id="KW-1185">Reference proteome</keyword>
<dbReference type="InterPro" id="IPR027417">
    <property type="entry name" value="P-loop_NTPase"/>
</dbReference>